<reference evidence="2 3" key="1">
    <citation type="submission" date="2020-08" db="EMBL/GenBank/DDBJ databases">
        <title>Sequencing the genomes of 1000 actinobacteria strains.</title>
        <authorList>
            <person name="Klenk H.-P."/>
        </authorList>
    </citation>
    <scope>NUCLEOTIDE SEQUENCE [LARGE SCALE GENOMIC DNA]</scope>
    <source>
        <strain evidence="2 3">DSM 17294</strain>
    </source>
</reference>
<dbReference type="Proteomes" id="UP000558997">
    <property type="component" value="Unassembled WGS sequence"/>
</dbReference>
<organism evidence="2 3">
    <name type="scientific">Kribbella solani</name>
    <dbReference type="NCBI Taxonomy" id="236067"/>
    <lineage>
        <taxon>Bacteria</taxon>
        <taxon>Bacillati</taxon>
        <taxon>Actinomycetota</taxon>
        <taxon>Actinomycetes</taxon>
        <taxon>Propionibacteriales</taxon>
        <taxon>Kribbellaceae</taxon>
        <taxon>Kribbella</taxon>
    </lineage>
</organism>
<protein>
    <submittedName>
        <fullName evidence="2">SAM-dependent methyltransferase</fullName>
    </submittedName>
</protein>
<sequence length="248" mass="27451">MSQIAWSDWLNRWDDQQAGYLPDRDEQFELMLTIVEKLTGVPNRFVDLACGPGSISARTLRRFPGTEVIGVDLDPFLLEIARNAVPGAWFAEADLRTADWDAVLGDAPVDAVCSATALHWLDPADLENLARTLARRIRPGGVFLNADTMRLGPAEVPRLDALAVDLRNQIWSDSHANGVEDWETWWSAAAAEPAFTDLLAVRAERFADRATTRDITLTDTLESFRKAGFQEVAVLGQVADKHLIAAIR</sequence>
<dbReference type="InterPro" id="IPR050508">
    <property type="entry name" value="Methyltransf_Superfamily"/>
</dbReference>
<feature type="domain" description="Methyltransferase" evidence="1">
    <location>
        <begin position="46"/>
        <end position="141"/>
    </location>
</feature>
<evidence type="ECO:0000313" key="2">
    <source>
        <dbReference type="EMBL" id="MBB5980485.1"/>
    </source>
</evidence>
<evidence type="ECO:0000313" key="3">
    <source>
        <dbReference type="Proteomes" id="UP000558997"/>
    </source>
</evidence>
<comment type="caution">
    <text evidence="2">The sequence shown here is derived from an EMBL/GenBank/DDBJ whole genome shotgun (WGS) entry which is preliminary data.</text>
</comment>
<gene>
    <name evidence="2" type="ORF">HDA44_003826</name>
</gene>
<keyword evidence="3" id="KW-1185">Reference proteome</keyword>
<dbReference type="SUPFAM" id="SSF53335">
    <property type="entry name" value="S-adenosyl-L-methionine-dependent methyltransferases"/>
    <property type="match status" value="1"/>
</dbReference>
<dbReference type="AlphaFoldDB" id="A0A841DUD2"/>
<dbReference type="Gene3D" id="3.40.50.150">
    <property type="entry name" value="Vaccinia Virus protein VP39"/>
    <property type="match status" value="1"/>
</dbReference>
<keyword evidence="2" id="KW-0808">Transferase</keyword>
<evidence type="ECO:0000259" key="1">
    <source>
        <dbReference type="Pfam" id="PF13649"/>
    </source>
</evidence>
<dbReference type="RefSeq" id="WP_184836258.1">
    <property type="nucleotide sequence ID" value="NZ_BAAAVN010000003.1"/>
</dbReference>
<dbReference type="InterPro" id="IPR041698">
    <property type="entry name" value="Methyltransf_25"/>
</dbReference>
<dbReference type="InterPro" id="IPR029063">
    <property type="entry name" value="SAM-dependent_MTases_sf"/>
</dbReference>
<keyword evidence="2" id="KW-0489">Methyltransferase</keyword>
<accession>A0A841DUD2</accession>
<dbReference type="PANTHER" id="PTHR42912">
    <property type="entry name" value="METHYLTRANSFERASE"/>
    <property type="match status" value="1"/>
</dbReference>
<dbReference type="GO" id="GO:0008168">
    <property type="term" value="F:methyltransferase activity"/>
    <property type="evidence" value="ECO:0007669"/>
    <property type="project" value="UniProtKB-KW"/>
</dbReference>
<dbReference type="EMBL" id="JACHNF010000001">
    <property type="protein sequence ID" value="MBB5980485.1"/>
    <property type="molecule type" value="Genomic_DNA"/>
</dbReference>
<dbReference type="CDD" id="cd02440">
    <property type="entry name" value="AdoMet_MTases"/>
    <property type="match status" value="1"/>
</dbReference>
<proteinExistence type="predicted"/>
<dbReference type="Pfam" id="PF13649">
    <property type="entry name" value="Methyltransf_25"/>
    <property type="match status" value="1"/>
</dbReference>
<dbReference type="GO" id="GO:0032259">
    <property type="term" value="P:methylation"/>
    <property type="evidence" value="ECO:0007669"/>
    <property type="project" value="UniProtKB-KW"/>
</dbReference>
<name>A0A841DUD2_9ACTN</name>